<dbReference type="InterPro" id="IPR049163">
    <property type="entry name" value="Pif1-like_2B_dom"/>
</dbReference>
<keyword evidence="6" id="KW-0347">Helicase</keyword>
<dbReference type="GO" id="GO:0016787">
    <property type="term" value="F:hydrolase activity"/>
    <property type="evidence" value="ECO:0007669"/>
    <property type="project" value="UniProtKB-KW"/>
</dbReference>
<evidence type="ECO:0000256" key="4">
    <source>
        <dbReference type="ARBA" id="ARBA00022833"/>
    </source>
</evidence>
<keyword evidence="6" id="KW-0227">DNA damage</keyword>
<dbReference type="GO" id="GO:0003677">
    <property type="term" value="F:DNA binding"/>
    <property type="evidence" value="ECO:0007669"/>
    <property type="project" value="UniProtKB-KW"/>
</dbReference>
<dbReference type="GO" id="GO:0005524">
    <property type="term" value="F:ATP binding"/>
    <property type="evidence" value="ECO:0007669"/>
    <property type="project" value="UniProtKB-KW"/>
</dbReference>
<dbReference type="InterPro" id="IPR013955">
    <property type="entry name" value="Rep_factor-A_C"/>
</dbReference>
<evidence type="ECO:0000313" key="12">
    <source>
        <dbReference type="EMBL" id="KAL3625238.1"/>
    </source>
</evidence>
<reference evidence="13" key="1">
    <citation type="journal article" date="2024" name="IScience">
        <title>Strigolactones Initiate the Formation of Haustorium-like Structures in Castilleja.</title>
        <authorList>
            <person name="Buerger M."/>
            <person name="Peterson D."/>
            <person name="Chory J."/>
        </authorList>
    </citation>
    <scope>NUCLEOTIDE SEQUENCE [LARGE SCALE GENOMIC DNA]</scope>
</reference>
<dbReference type="GO" id="GO:0008270">
    <property type="term" value="F:zinc ion binding"/>
    <property type="evidence" value="ECO:0007669"/>
    <property type="project" value="UniProtKB-KW"/>
</dbReference>
<dbReference type="SUPFAM" id="SSF50249">
    <property type="entry name" value="Nucleic acid-binding proteins"/>
    <property type="match status" value="2"/>
</dbReference>
<feature type="region of interest" description="Disordered" evidence="7">
    <location>
        <begin position="1"/>
        <end position="26"/>
    </location>
</feature>
<keyword evidence="3" id="KW-0863">Zinc-finger</keyword>
<feature type="domain" description="Helitron helicase-like" evidence="10">
    <location>
        <begin position="321"/>
        <end position="504"/>
    </location>
</feature>
<evidence type="ECO:0000256" key="6">
    <source>
        <dbReference type="RuleBase" id="RU363044"/>
    </source>
</evidence>
<keyword evidence="13" id="KW-1185">Reference proteome</keyword>
<dbReference type="InterPro" id="IPR012340">
    <property type="entry name" value="NA-bd_OB-fold"/>
</dbReference>
<dbReference type="EC" id="5.6.2.3" evidence="6"/>
<accession>A0ABD3C625</accession>
<keyword evidence="6" id="KW-0067">ATP-binding</keyword>
<evidence type="ECO:0000256" key="3">
    <source>
        <dbReference type="ARBA" id="ARBA00022771"/>
    </source>
</evidence>
<dbReference type="Gene3D" id="3.40.50.300">
    <property type="entry name" value="P-loop containing nucleotide triphosphate hydrolases"/>
    <property type="match status" value="1"/>
</dbReference>
<evidence type="ECO:0000256" key="1">
    <source>
        <dbReference type="ARBA" id="ARBA00005690"/>
    </source>
</evidence>
<organism evidence="12 13">
    <name type="scientific">Castilleja foliolosa</name>
    <dbReference type="NCBI Taxonomy" id="1961234"/>
    <lineage>
        <taxon>Eukaryota</taxon>
        <taxon>Viridiplantae</taxon>
        <taxon>Streptophyta</taxon>
        <taxon>Embryophyta</taxon>
        <taxon>Tracheophyta</taxon>
        <taxon>Spermatophyta</taxon>
        <taxon>Magnoliopsida</taxon>
        <taxon>eudicotyledons</taxon>
        <taxon>Gunneridae</taxon>
        <taxon>Pentapetalae</taxon>
        <taxon>asterids</taxon>
        <taxon>lamiids</taxon>
        <taxon>Lamiales</taxon>
        <taxon>Orobanchaceae</taxon>
        <taxon>Pedicularideae</taxon>
        <taxon>Castillejinae</taxon>
        <taxon>Castilleja</taxon>
    </lineage>
</organism>
<evidence type="ECO:0000259" key="9">
    <source>
        <dbReference type="Pfam" id="PF08646"/>
    </source>
</evidence>
<evidence type="ECO:0000259" key="10">
    <source>
        <dbReference type="Pfam" id="PF14214"/>
    </source>
</evidence>
<evidence type="ECO:0000259" key="11">
    <source>
        <dbReference type="Pfam" id="PF21530"/>
    </source>
</evidence>
<evidence type="ECO:0000259" key="8">
    <source>
        <dbReference type="Pfam" id="PF05970"/>
    </source>
</evidence>
<dbReference type="Proteomes" id="UP001632038">
    <property type="component" value="Unassembled WGS sequence"/>
</dbReference>
<dbReference type="InterPro" id="IPR047192">
    <property type="entry name" value="Euk_RPA1_DBD_C"/>
</dbReference>
<keyword evidence="6" id="KW-0234">DNA repair</keyword>
<dbReference type="EMBL" id="JAVIJP010000052">
    <property type="protein sequence ID" value="KAL3625238.1"/>
    <property type="molecule type" value="Genomic_DNA"/>
</dbReference>
<keyword evidence="6" id="KW-0233">DNA recombination</keyword>
<dbReference type="GO" id="GO:0043139">
    <property type="term" value="F:5'-3' DNA helicase activity"/>
    <property type="evidence" value="ECO:0007669"/>
    <property type="project" value="UniProtKB-EC"/>
</dbReference>
<dbReference type="InterPro" id="IPR027417">
    <property type="entry name" value="P-loop_NTPase"/>
</dbReference>
<dbReference type="InterPro" id="IPR010285">
    <property type="entry name" value="DNA_helicase_pif1-like_DEAD"/>
</dbReference>
<evidence type="ECO:0000313" key="13">
    <source>
        <dbReference type="Proteomes" id="UP001632038"/>
    </source>
</evidence>
<feature type="compositionally biased region" description="Low complexity" evidence="7">
    <location>
        <begin position="1704"/>
        <end position="1728"/>
    </location>
</feature>
<feature type="domain" description="Replication factor A C-terminal" evidence="9">
    <location>
        <begin position="1573"/>
        <end position="1691"/>
    </location>
</feature>
<protein>
    <recommendedName>
        <fullName evidence="6">ATP-dependent DNA helicase</fullName>
        <ecNumber evidence="6">5.6.2.3</ecNumber>
    </recommendedName>
</protein>
<feature type="compositionally biased region" description="Polar residues" evidence="7">
    <location>
        <begin position="9"/>
        <end position="20"/>
    </location>
</feature>
<comment type="similarity">
    <text evidence="1">Belongs to the replication factor A protein 1 family.</text>
</comment>
<dbReference type="InterPro" id="IPR025476">
    <property type="entry name" value="Helitron_helicase-like"/>
</dbReference>
<evidence type="ECO:0000256" key="2">
    <source>
        <dbReference type="ARBA" id="ARBA00022723"/>
    </source>
</evidence>
<feature type="domain" description="DNA helicase Pif1-like DEAD-box helicase" evidence="8">
    <location>
        <begin position="970"/>
        <end position="1186"/>
    </location>
</feature>
<dbReference type="GO" id="GO:0006310">
    <property type="term" value="P:DNA recombination"/>
    <property type="evidence" value="ECO:0007669"/>
    <property type="project" value="UniProtKB-KW"/>
</dbReference>
<keyword evidence="5" id="KW-0238">DNA-binding</keyword>
<evidence type="ECO:0000256" key="7">
    <source>
        <dbReference type="SAM" id="MobiDB-lite"/>
    </source>
</evidence>
<sequence>MAPKRKFDSTASEVGQSSRRGTTRRLPNRARIIPVDTLSPYTYFDDGDCEYICEHCAAFFWFAERLVRGPLHARPRYTHCCKNGSVRLPLPLDPPPAIRALFEDSNFMENVRAYNNMFSMTSFGARVDDAINDGHGPYVFKVSGQVSHWIGSICPLDNEHPRFLQLYIYDTENEVPNRMRFFSSSDHRSISPSVVRSLCDTLGSCNEFSRLFTAARDLCQTSDTCDFSVRLYNNLGDRRYEPPAFGTLGGIVYADDPNACNYDVVVRKKGGQPQRVSKLHPSYIPLQYPLLFPFGEPGWSTSLKLHSVSEGRRHSLTVNMYYSYQIHDRHNVYSLLLKGGRLFQQYLVDAYTCIEQSRLDFVNANQNIFRSEFVAGLYDALAKGDNNAHDIGKRVLLPSSFTGGPRYMYKHYQDALAICRVFGNPQYFITFTCNVKWPEISRHLDKVGGAQAQNRPDIISRVFHIKVQQFLRFMRSAKTFGEITADLYTIEFQKRGLPHCHTLIWVKPADRISDADDVDKFISAEIPDPSTDPLLYKIVTDLMVHGPCGLARPSSPCMRDSRCSKSFPKMFECSTRFDKEGYVHYRRRDSPHRAIKNGIQLDNRYVVPYNRDLLAHFNAHINVEHCGWNMMIKYLFKYISKGADRVRFSISRSHDTGSADSDALNPTVNEVQNFVDGRYICPHEASWRILNFPIHERTPAVEVLAVHLKNMQNVTFKENLKLQAIVRNPAFGRTTLTEWLESNKRDPDGLHLIYTNYCSEYWWCKKAVTWIRRARLQNPAIGRLAYVHPTSGELFYLRMLLGHQCGCKSFEDIRTVSNILHITYRSACDSLGLLGEDREWLTAFEESSSWATSSELRNLFVHMLLFCEVSQPLYFWESQWKRMADDIRLRLASEISSPDFFLNDADLQESILLNLERLLNTATPSKSLADFGLPMPSASVLASVGNHLLLEETCYDRSSLAYEHCCSLSMLNSDQRQVYDCILSSYHTDSQVLLFVYGHGGTGKTFLWRTIISFFRSIGKVVLAVAASGIASLLLPSGRTAHSRFKIPLDLTEQSMCHIKKGTHLADLLKETLLVIWDEAPMSDRRCFECLDKTLRDITNNGEHPFGGKSILLGGDFRQTLPVKVKCTRSEIIDATLPRSYLWRQFRIFELHENMRLKAHTDNIELSGDATEFASWLLQIGDGLLGDPDINDIHNTRLIKISEQYLIEAADNRLQSLIHFIYDISILNNPSPEILSTRAIVCPTNETCDEINKLVLTLTPGECRIYKSHDVMTPHGANQGDLEPLYPQEYLNQLTFPGIPHHEIPLKINTPVILIRNINQTMGLCNGTRLIVTQLLPRIIEAQVITGTSIENTRGDAIEATGDMKHIEHFDSVLKLESCYRLSGYIATGARTYMATVDHPASLVIGQKTRFDPATELSLPTVYFNFTTYDMLKTRIKDPRLLTDYIGRVQANSLRPTRKGQMLRKTLLLDETKSEVELTLWPEKNHLIGNNVIAGDIVAVTSTMVTEHNGNLQLESTFLTNDFINPDIPQIIDHVNRLRALPIVNTTSRSEPMTTIADLKLRIQHNTQMSTNFTCKATIKRIHEDRVWYYVLCSKCSKKLYPEEDNKQLTFVCEDDENITPNFRYCVNATIEDTTGNVDTVFFNESMEAIVNISCKDMFTKHAEKSNPKIVPTVLKSVTGTTKLLHLTLKNNGQIAVNSVSEVPSTTEPQSSGSTTGTTTFSPTTPAPKVGVSKRAATQKPGTDKKMKQV</sequence>
<dbReference type="Pfam" id="PF05970">
    <property type="entry name" value="PIF1"/>
    <property type="match status" value="1"/>
</dbReference>
<comment type="caution">
    <text evidence="12">The sequence shown here is derived from an EMBL/GenBank/DDBJ whole genome shotgun (WGS) entry which is preliminary data.</text>
</comment>
<gene>
    <name evidence="12" type="ORF">CASFOL_030692</name>
</gene>
<keyword evidence="6" id="KW-0378">Hydrolase</keyword>
<dbReference type="CDD" id="cd04476">
    <property type="entry name" value="RPA1_DBD_C"/>
    <property type="match status" value="1"/>
</dbReference>
<evidence type="ECO:0000256" key="5">
    <source>
        <dbReference type="ARBA" id="ARBA00023125"/>
    </source>
</evidence>
<dbReference type="Pfam" id="PF14214">
    <property type="entry name" value="Helitron_like_N"/>
    <property type="match status" value="1"/>
</dbReference>
<dbReference type="Pfam" id="PF08646">
    <property type="entry name" value="Rep_fac-A_C"/>
    <property type="match status" value="1"/>
</dbReference>
<feature type="region of interest" description="Disordered" evidence="7">
    <location>
        <begin position="1701"/>
        <end position="1750"/>
    </location>
</feature>
<keyword evidence="4" id="KW-0862">Zinc</keyword>
<dbReference type="SUPFAM" id="SSF52540">
    <property type="entry name" value="P-loop containing nucleoside triphosphate hydrolases"/>
    <property type="match status" value="2"/>
</dbReference>
<dbReference type="Gene3D" id="2.40.50.140">
    <property type="entry name" value="Nucleic acid-binding proteins"/>
    <property type="match status" value="2"/>
</dbReference>
<proteinExistence type="inferred from homology"/>
<dbReference type="Pfam" id="PF21530">
    <property type="entry name" value="Pif1_2B_dom"/>
    <property type="match status" value="1"/>
</dbReference>
<dbReference type="PANTHER" id="PTHR10492">
    <property type="match status" value="1"/>
</dbReference>
<dbReference type="GO" id="GO:0006281">
    <property type="term" value="P:DNA repair"/>
    <property type="evidence" value="ECO:0007669"/>
    <property type="project" value="UniProtKB-KW"/>
</dbReference>
<name>A0ABD3C625_9LAMI</name>
<comment type="cofactor">
    <cofactor evidence="6">
        <name>Mg(2+)</name>
        <dbReference type="ChEBI" id="CHEBI:18420"/>
    </cofactor>
</comment>
<keyword evidence="2" id="KW-0479">Metal-binding</keyword>
<dbReference type="PANTHER" id="PTHR10492:SF96">
    <property type="entry name" value="ATP-DEPENDENT DNA HELICASE"/>
    <property type="match status" value="1"/>
</dbReference>
<comment type="similarity">
    <text evidence="6">Belongs to the helicase family.</text>
</comment>
<keyword evidence="6" id="KW-0547">Nucleotide-binding</keyword>
<comment type="catalytic activity">
    <reaction evidence="6">
        <text>ATP + H2O = ADP + phosphate + H(+)</text>
        <dbReference type="Rhea" id="RHEA:13065"/>
        <dbReference type="ChEBI" id="CHEBI:15377"/>
        <dbReference type="ChEBI" id="CHEBI:15378"/>
        <dbReference type="ChEBI" id="CHEBI:30616"/>
        <dbReference type="ChEBI" id="CHEBI:43474"/>
        <dbReference type="ChEBI" id="CHEBI:456216"/>
        <dbReference type="EC" id="5.6.2.3"/>
    </reaction>
</comment>
<feature type="domain" description="DNA helicase Pif1-like 2B" evidence="11">
    <location>
        <begin position="1289"/>
        <end position="1335"/>
    </location>
</feature>